<dbReference type="GO" id="GO:0009116">
    <property type="term" value="P:nucleoside metabolic process"/>
    <property type="evidence" value="ECO:0007669"/>
    <property type="project" value="InterPro"/>
</dbReference>
<evidence type="ECO:0000256" key="2">
    <source>
        <dbReference type="ARBA" id="ARBA00022737"/>
    </source>
</evidence>
<dbReference type="EMBL" id="JAUEPN010000003">
    <property type="protein sequence ID" value="KAK3297422.1"/>
    <property type="molecule type" value="Genomic_DNA"/>
</dbReference>
<evidence type="ECO:0000313" key="9">
    <source>
        <dbReference type="EMBL" id="KAK3297422.1"/>
    </source>
</evidence>
<dbReference type="InterPro" id="IPR056884">
    <property type="entry name" value="NPHP3-like_N"/>
</dbReference>
<dbReference type="PANTHER" id="PTHR24161:SF85">
    <property type="entry name" value="PALMITOYLTRANSFERASE HIP14"/>
    <property type="match status" value="1"/>
</dbReference>
<evidence type="ECO:0000256" key="6">
    <source>
        <dbReference type="SAM" id="Phobius"/>
    </source>
</evidence>
<feature type="transmembrane region" description="Helical" evidence="6">
    <location>
        <begin position="1380"/>
        <end position="1401"/>
    </location>
</feature>
<feature type="repeat" description="ANK" evidence="4">
    <location>
        <begin position="1622"/>
        <end position="1655"/>
    </location>
</feature>
<feature type="transmembrane region" description="Helical" evidence="6">
    <location>
        <begin position="1233"/>
        <end position="1253"/>
    </location>
</feature>
<dbReference type="Gene3D" id="3.40.50.300">
    <property type="entry name" value="P-loop containing nucleotide triphosphate hydrolases"/>
    <property type="match status" value="1"/>
</dbReference>
<comment type="caution">
    <text evidence="9">The sequence shown here is derived from an EMBL/GenBank/DDBJ whole genome shotgun (WGS) entry which is preliminary data.</text>
</comment>
<accession>A0AAE0LTY3</accession>
<keyword evidence="3 4" id="KW-0040">ANK repeat</keyword>
<sequence>MSNPKKYTVGWICAIKAEYVAAQALLDRPQTVLPKGEYGTSSAAVVARDMLHTFMNIRFGLMVGIGGGAPSRRHDIRLGDVVVSSTANGNGGVYRYDFGKAIQDQCFQTTGFLNQPPPLLRTAGHGLEAMYDLDGNDLGAKITSTLEKRPQLRDTYGRPNPLSDRLYQSKVTHPPEASTASCEFTCGTGPSSLVLRPERSAGNSGVVVHYGLIASANQLMKDARTRDRLAEESDVLCFEMEAAGLMNHFPCLVIRGICDYSDSHKNKAWQGYAAMAAAAYAKDLLDRIRPSSIEAEQKLGHLIWGLNSKIEYLHEDVKAGFNHNNKKRNEILDWISPFDYGPQQTDHLKRRHPGTGQWLLDSDGFREWLGERAKTMFCAGGPGTGKTILTSIAIEDRQTRYRDDPSVAVAYIYCNDRRGQEQTLEALLGSLLKQLLQPLRSLPAIAEDLYDLHNGTQAPRIEGAKPLHMVRGPVQGGLPDAVNRWFSWHADRKTRPSLEELSRALATITGLYSRAFIVVDALDECQSANGCRPRLLSAVFNLQSQCGANFFATSRPMPEITDVFHGSIHLTVRAREEDVHKYLADNMSWWRPSIRKDVGLQEEIIDEISAIADGVFLLAHLLLGSLQDLTTVKALRGALARCRGEGHGQDGEILAIAYEHTMERVIEQKKGLAELAKKALQWIAWAKRPLRALELRHVLAVEADAAEPVEDCTPKIGDIVSVCAGLVIVDKRSGIVRLVHPTAQEYLEQTTQRWFPDAHRTITRACIASLTHGETHALYEYAVANWGHHAQAAGLDVEGDVMVLLGDNSIVSRCMCAQQAAVYSQLVATGSTSSPPFRGGGAGAVHLAACYGLVRALAALLRDGRNPDAKDSYHRTPLSYAAQGGHVDVVELLLAMDRVDPDSADGLGRTPLWWAANGGHEAVVRLLLDTGQVKPDSDQFVWPVLTTRSALGIVICSIALLPFLAWMLQESHRRHTPLSVAGRVLGFLTLRPVPAIVLSAAFALSVHGARRRPRGMERPVLLPRPGKTSGRGIARLASPRPPNGLDPDARDANGRTPLWWAANAGHAEVVSLLLASGKVDRDAADKRGWTPLSRAQLKKHGPVLELLAADGSKPKPKPKEANLMVHRTLVVVVLVVAQVLLLLLAAIFFRLRTLWMVLEFSTLWWIWGHLHVNRPAPRGLPYLAILALASFHLASHSFLRLQEGEEFPEPANAAKWALLLRTPVVMVMWPTQLAFGLLFGSIAKALIILLLGLQNWQHLLALKAMLVLPEPYIRGTMAIFPQFFDETFSAPGSLVLLILSGVLLLPILWAMVIPTLIVWNISRIARLVTKAIILGALVQLLNNTSMHSENPTFWLRLWNSLKDRGTAEVHPLFRLWAKSIHVPLTTLFRLIVMVTMLWPLWKKSRNGESLIPKVMLLLALALTLPVWGLWIHGVVLMHWHGLKLWRHPMFIPISAKILVQTSLRWAVMSMGRRVNGADSDGPEPWWETVTNWATRGDDPLFWLLIPALAWSSFSSFILGREQQTPLIRAAEGGHGTVIRRLLGAGGADPNFKSSDGETLLSIAARRGDAKLVDLLLKLGRANPNTRDYSGQTPLSRAAEGGHGAAVKKLLAQGVDPDALDFAGRTPLWRAAAKGHRSVVQLLLPLNGVDPNHRDSNGWDMVWNVIRKGGEPAPLVILLLQAYAFSTGRRTPLLMAAKRGHVPVVELLLADHRVSPDCRDYKGRTALTHASKKGCGGVVSLLLAREEVDPNSRDAIYGRTPMSYAAEKGHEAVVKTLLGRDGIEPDIPDDLGRTPLSYAAEKGHEGVVRLFLVAGGESVVSTRVPQTTETAEA</sequence>
<feature type="transmembrane region" description="Helical" evidence="6">
    <location>
        <begin position="988"/>
        <end position="1009"/>
    </location>
</feature>
<feature type="transmembrane region" description="Helical" evidence="6">
    <location>
        <begin position="1265"/>
        <end position="1284"/>
    </location>
</feature>
<keyword evidence="6" id="KW-0812">Transmembrane</keyword>
<feature type="repeat" description="ANK" evidence="4">
    <location>
        <begin position="1555"/>
        <end position="1579"/>
    </location>
</feature>
<keyword evidence="2" id="KW-0677">Repeat</keyword>
<dbReference type="InterPro" id="IPR035994">
    <property type="entry name" value="Nucleoside_phosphorylase_sf"/>
</dbReference>
<feature type="repeat" description="ANK" evidence="4">
    <location>
        <begin position="1589"/>
        <end position="1621"/>
    </location>
</feature>
<reference evidence="9" key="2">
    <citation type="submission" date="2023-06" db="EMBL/GenBank/DDBJ databases">
        <authorList>
            <consortium name="Lawrence Berkeley National Laboratory"/>
            <person name="Haridas S."/>
            <person name="Hensen N."/>
            <person name="Bonometti L."/>
            <person name="Westerberg I."/>
            <person name="Brannstrom I.O."/>
            <person name="Guillou S."/>
            <person name="Cros-Aarteil S."/>
            <person name="Calhoun S."/>
            <person name="Kuo A."/>
            <person name="Mondo S."/>
            <person name="Pangilinan J."/>
            <person name="Riley R."/>
            <person name="Labutti K."/>
            <person name="Andreopoulos B."/>
            <person name="Lipzen A."/>
            <person name="Chen C."/>
            <person name="Yanf M."/>
            <person name="Daum C."/>
            <person name="Ng V."/>
            <person name="Clum A."/>
            <person name="Steindorff A."/>
            <person name="Ohm R."/>
            <person name="Martin F."/>
            <person name="Silar P."/>
            <person name="Natvig D."/>
            <person name="Lalanne C."/>
            <person name="Gautier V."/>
            <person name="Ament-Velasquez S.L."/>
            <person name="Kruys A."/>
            <person name="Hutchinson M.I."/>
            <person name="Powell A.J."/>
            <person name="Barry K."/>
            <person name="Miller A.N."/>
            <person name="Grigoriev I.V."/>
            <person name="Debuchy R."/>
            <person name="Gladieux P."/>
            <person name="Thoren M.H."/>
            <person name="Johannesson H."/>
        </authorList>
    </citation>
    <scope>NUCLEOTIDE SEQUENCE</scope>
    <source>
        <strain evidence="9">CBS 168.71</strain>
    </source>
</reference>
<name>A0AAE0LTY3_9PEZI</name>
<evidence type="ECO:0000313" key="10">
    <source>
        <dbReference type="Proteomes" id="UP001278766"/>
    </source>
</evidence>
<dbReference type="Gene3D" id="3.40.50.1580">
    <property type="entry name" value="Nucleoside phosphorylase domain"/>
    <property type="match status" value="1"/>
</dbReference>
<feature type="repeat" description="ANK" evidence="4">
    <location>
        <begin position="1790"/>
        <end position="1822"/>
    </location>
</feature>
<evidence type="ECO:0000259" key="8">
    <source>
        <dbReference type="Pfam" id="PF24883"/>
    </source>
</evidence>
<evidence type="ECO:0000259" key="7">
    <source>
        <dbReference type="Pfam" id="PF22939"/>
    </source>
</evidence>
<dbReference type="PROSITE" id="PS50088">
    <property type="entry name" value="ANK_REPEAT"/>
    <property type="match status" value="9"/>
</dbReference>
<dbReference type="InterPro" id="IPR027417">
    <property type="entry name" value="P-loop_NTPase"/>
</dbReference>
<gene>
    <name evidence="9" type="ORF">B0H64DRAFT_473534</name>
</gene>
<dbReference type="Pfam" id="PF12796">
    <property type="entry name" value="Ank_2"/>
    <property type="match status" value="4"/>
</dbReference>
<dbReference type="EC" id="2.3.1.225" evidence="1"/>
<dbReference type="RefSeq" id="XP_062660936.1">
    <property type="nucleotide sequence ID" value="XM_062808001.1"/>
</dbReference>
<dbReference type="SUPFAM" id="SSF53167">
    <property type="entry name" value="Purine and uridine phosphorylases"/>
    <property type="match status" value="1"/>
</dbReference>
<evidence type="ECO:0000256" key="4">
    <source>
        <dbReference type="PROSITE-ProRule" id="PRU00023"/>
    </source>
</evidence>
<dbReference type="InterPro" id="IPR036770">
    <property type="entry name" value="Ankyrin_rpt-contain_sf"/>
</dbReference>
<evidence type="ECO:0000256" key="1">
    <source>
        <dbReference type="ARBA" id="ARBA00012210"/>
    </source>
</evidence>
<dbReference type="PANTHER" id="PTHR24161">
    <property type="entry name" value="ANK_REP_REGION DOMAIN-CONTAINING PROTEIN-RELATED"/>
    <property type="match status" value="1"/>
</dbReference>
<feature type="transmembrane region" description="Helical" evidence="6">
    <location>
        <begin position="950"/>
        <end position="968"/>
    </location>
</feature>
<dbReference type="SMART" id="SM00248">
    <property type="entry name" value="ANK"/>
    <property type="match status" value="12"/>
</dbReference>
<keyword evidence="10" id="KW-1185">Reference proteome</keyword>
<feature type="repeat" description="ANK" evidence="4">
    <location>
        <begin position="873"/>
        <end position="894"/>
    </location>
</feature>
<feature type="domain" description="Nephrocystin 3-like N-terminal" evidence="8">
    <location>
        <begin position="491"/>
        <end position="555"/>
    </location>
</feature>
<evidence type="ECO:0000256" key="5">
    <source>
        <dbReference type="SAM" id="MobiDB-lite"/>
    </source>
</evidence>
<feature type="domain" description="GPI inositol-deacylase winged helix" evidence="7">
    <location>
        <begin position="672"/>
        <end position="749"/>
    </location>
</feature>
<dbReference type="PROSITE" id="PS50297">
    <property type="entry name" value="ANK_REP_REGION"/>
    <property type="match status" value="8"/>
</dbReference>
<dbReference type="Pfam" id="PF00023">
    <property type="entry name" value="Ank"/>
    <property type="match status" value="2"/>
</dbReference>
<reference evidence="9" key="1">
    <citation type="journal article" date="2023" name="Mol. Phylogenet. Evol.">
        <title>Genome-scale phylogeny and comparative genomics of the fungal order Sordariales.</title>
        <authorList>
            <person name="Hensen N."/>
            <person name="Bonometti L."/>
            <person name="Westerberg I."/>
            <person name="Brannstrom I.O."/>
            <person name="Guillou S."/>
            <person name="Cros-Aarteil S."/>
            <person name="Calhoun S."/>
            <person name="Haridas S."/>
            <person name="Kuo A."/>
            <person name="Mondo S."/>
            <person name="Pangilinan J."/>
            <person name="Riley R."/>
            <person name="LaButti K."/>
            <person name="Andreopoulos B."/>
            <person name="Lipzen A."/>
            <person name="Chen C."/>
            <person name="Yan M."/>
            <person name="Daum C."/>
            <person name="Ng V."/>
            <person name="Clum A."/>
            <person name="Steindorff A."/>
            <person name="Ohm R.A."/>
            <person name="Martin F."/>
            <person name="Silar P."/>
            <person name="Natvig D.O."/>
            <person name="Lalanne C."/>
            <person name="Gautier V."/>
            <person name="Ament-Velasquez S.L."/>
            <person name="Kruys A."/>
            <person name="Hutchinson M.I."/>
            <person name="Powell A.J."/>
            <person name="Barry K."/>
            <person name="Miller A.N."/>
            <person name="Grigoriev I.V."/>
            <person name="Debuchy R."/>
            <person name="Gladieux P."/>
            <person name="Hiltunen Thoren M."/>
            <person name="Johannesson H."/>
        </authorList>
    </citation>
    <scope>NUCLEOTIDE SEQUENCE</scope>
    <source>
        <strain evidence="9">CBS 168.71</strain>
    </source>
</reference>
<keyword evidence="6" id="KW-0472">Membrane</keyword>
<dbReference type="InterPro" id="IPR002110">
    <property type="entry name" value="Ankyrin_rpt"/>
</dbReference>
<dbReference type="Proteomes" id="UP001278766">
    <property type="component" value="Unassembled WGS sequence"/>
</dbReference>
<feature type="repeat" description="ANK" evidence="4">
    <location>
        <begin position="1053"/>
        <end position="1077"/>
    </location>
</feature>
<protein>
    <recommendedName>
        <fullName evidence="1">protein S-acyltransferase</fullName>
        <ecNumber evidence="1">2.3.1.225</ecNumber>
    </recommendedName>
</protein>
<feature type="region of interest" description="Disordered" evidence="5">
    <location>
        <begin position="1017"/>
        <end position="1049"/>
    </location>
</feature>
<dbReference type="GeneID" id="87844949"/>
<dbReference type="Gene3D" id="1.25.40.20">
    <property type="entry name" value="Ankyrin repeat-containing domain"/>
    <property type="match status" value="4"/>
</dbReference>
<proteinExistence type="predicted"/>
<evidence type="ECO:0000256" key="3">
    <source>
        <dbReference type="ARBA" id="ARBA00023043"/>
    </source>
</evidence>
<feature type="domain" description="Nephrocystin 3-like N-terminal" evidence="8">
    <location>
        <begin position="354"/>
        <end position="453"/>
    </location>
</feature>
<dbReference type="InterPro" id="IPR054471">
    <property type="entry name" value="GPIID_WHD"/>
</dbReference>
<feature type="repeat" description="ANK" evidence="4">
    <location>
        <begin position="1756"/>
        <end position="1789"/>
    </location>
</feature>
<feature type="transmembrane region" description="Helical" evidence="6">
    <location>
        <begin position="1290"/>
        <end position="1312"/>
    </location>
</feature>
<dbReference type="Pfam" id="PF22939">
    <property type="entry name" value="WHD_GPIID"/>
    <property type="match status" value="1"/>
</dbReference>
<dbReference type="Pfam" id="PF24883">
    <property type="entry name" value="NPHP3_N"/>
    <property type="match status" value="2"/>
</dbReference>
<feature type="transmembrane region" description="Helical" evidence="6">
    <location>
        <begin position="1413"/>
        <end position="1439"/>
    </location>
</feature>
<keyword evidence="6" id="KW-1133">Transmembrane helix</keyword>
<dbReference type="GO" id="GO:0019706">
    <property type="term" value="F:protein-cysteine S-palmitoyltransferase activity"/>
    <property type="evidence" value="ECO:0007669"/>
    <property type="project" value="UniProtKB-EC"/>
</dbReference>
<feature type="repeat" description="ANK" evidence="4">
    <location>
        <begin position="840"/>
        <end position="872"/>
    </location>
</feature>
<feature type="repeat" description="ANK" evidence="4">
    <location>
        <begin position="907"/>
        <end position="931"/>
    </location>
</feature>
<organism evidence="9 10">
    <name type="scientific">Chaetomium fimeti</name>
    <dbReference type="NCBI Taxonomy" id="1854472"/>
    <lineage>
        <taxon>Eukaryota</taxon>
        <taxon>Fungi</taxon>
        <taxon>Dikarya</taxon>
        <taxon>Ascomycota</taxon>
        <taxon>Pezizomycotina</taxon>
        <taxon>Sordariomycetes</taxon>
        <taxon>Sordariomycetidae</taxon>
        <taxon>Sordariales</taxon>
        <taxon>Chaetomiaceae</taxon>
        <taxon>Chaetomium</taxon>
    </lineage>
</organism>
<feature type="transmembrane region" description="Helical" evidence="6">
    <location>
        <begin position="841"/>
        <end position="861"/>
    </location>
</feature>
<feature type="transmembrane region" description="Helical" evidence="6">
    <location>
        <begin position="1324"/>
        <end position="1341"/>
    </location>
</feature>
<feature type="transmembrane region" description="Helical" evidence="6">
    <location>
        <begin position="1129"/>
        <end position="1148"/>
    </location>
</feature>
<dbReference type="SUPFAM" id="SSF48403">
    <property type="entry name" value="Ankyrin repeat"/>
    <property type="match status" value="2"/>
</dbReference>